<dbReference type="AlphaFoldDB" id="A0A4Y1WZD6"/>
<evidence type="ECO:0008006" key="4">
    <source>
        <dbReference type="Google" id="ProtNLM"/>
    </source>
</evidence>
<dbReference type="Proteomes" id="UP000319374">
    <property type="component" value="Chromosome"/>
</dbReference>
<proteinExistence type="predicted"/>
<name>A0A4Y1WZD6_9BACT</name>
<feature type="signal peptide" evidence="1">
    <location>
        <begin position="1"/>
        <end position="26"/>
    </location>
</feature>
<accession>A0A4Y1WZD6</accession>
<dbReference type="PROSITE" id="PS51257">
    <property type="entry name" value="PROKAR_LIPOPROTEIN"/>
    <property type="match status" value="1"/>
</dbReference>
<keyword evidence="1" id="KW-0732">Signal</keyword>
<reference evidence="3" key="1">
    <citation type="submission" date="2019-06" db="EMBL/GenBank/DDBJ databases">
        <title>Alistipes onderdonkii subsp. vulgaris subsp. nov., Alistipes dispar sp. nov. and Alistipes communis sp. nov., isolated from human faeces, and creation of Alistipes onderdonkii subsp. onderdonkii subsp. nov.</title>
        <authorList>
            <person name="Sakamoto M."/>
            <person name="Ikeyama N."/>
            <person name="Ogata Y."/>
            <person name="Suda W."/>
            <person name="Iino T."/>
            <person name="Hattori M."/>
            <person name="Ohkuma M."/>
        </authorList>
    </citation>
    <scope>NUCLEOTIDE SEQUENCE [LARGE SCALE GENOMIC DNA]</scope>
    <source>
        <strain evidence="3">5CPEGH6</strain>
    </source>
</reference>
<evidence type="ECO:0000313" key="3">
    <source>
        <dbReference type="Proteomes" id="UP000319374"/>
    </source>
</evidence>
<dbReference type="OrthoDB" id="1005034at2"/>
<feature type="chain" id="PRO_5021297196" description="Lipoprotein" evidence="1">
    <location>
        <begin position="27"/>
        <end position="139"/>
    </location>
</feature>
<protein>
    <recommendedName>
        <fullName evidence="4">Lipoprotein</fullName>
    </recommendedName>
</protein>
<gene>
    <name evidence="2" type="ORF">A5CPEGH6_05120</name>
</gene>
<evidence type="ECO:0000313" key="2">
    <source>
        <dbReference type="EMBL" id="BBL05874.1"/>
    </source>
</evidence>
<dbReference type="KEGG" id="ada:A5CPEGH6_05120"/>
<sequence>MKARRSLIALALLAVYLLMTAGTAAASLSCECLASPVRAAHLCNHGCPVSGAEPVADGMFGGVCCDDLHSTDIELYLSASDDGGKCVRCVVTDLPPALAACPEPADMQALRPVAAERRTPFVTDPALPAVGFRAPPARG</sequence>
<dbReference type="EMBL" id="AP019736">
    <property type="protein sequence ID" value="BBL05874.1"/>
    <property type="molecule type" value="Genomic_DNA"/>
</dbReference>
<dbReference type="RefSeq" id="WP_141427741.1">
    <property type="nucleotide sequence ID" value="NZ_AP019736.1"/>
</dbReference>
<dbReference type="GeneID" id="98672485"/>
<keyword evidence="3" id="KW-1185">Reference proteome</keyword>
<evidence type="ECO:0000256" key="1">
    <source>
        <dbReference type="SAM" id="SignalP"/>
    </source>
</evidence>
<organism evidence="2 3">
    <name type="scientific">Alistipes dispar</name>
    <dbReference type="NCBI Taxonomy" id="2585119"/>
    <lineage>
        <taxon>Bacteria</taxon>
        <taxon>Pseudomonadati</taxon>
        <taxon>Bacteroidota</taxon>
        <taxon>Bacteroidia</taxon>
        <taxon>Bacteroidales</taxon>
        <taxon>Rikenellaceae</taxon>
        <taxon>Alistipes</taxon>
    </lineage>
</organism>